<feature type="non-terminal residue" evidence="2">
    <location>
        <position position="1"/>
    </location>
</feature>
<feature type="compositionally biased region" description="Basic residues" evidence="1">
    <location>
        <begin position="121"/>
        <end position="132"/>
    </location>
</feature>
<evidence type="ECO:0000256" key="1">
    <source>
        <dbReference type="SAM" id="MobiDB-lite"/>
    </source>
</evidence>
<proteinExistence type="predicted"/>
<gene>
    <name evidence="2" type="ORF">AVDCRST_MAG89-5383</name>
</gene>
<organism evidence="2">
    <name type="scientific">uncultured Gemmatimonadota bacterium</name>
    <dbReference type="NCBI Taxonomy" id="203437"/>
    <lineage>
        <taxon>Bacteria</taxon>
        <taxon>Pseudomonadati</taxon>
        <taxon>Gemmatimonadota</taxon>
        <taxon>environmental samples</taxon>
    </lineage>
</organism>
<feature type="compositionally biased region" description="Low complexity" evidence="1">
    <location>
        <begin position="71"/>
        <end position="86"/>
    </location>
</feature>
<feature type="compositionally biased region" description="Low complexity" evidence="1">
    <location>
        <begin position="229"/>
        <end position="242"/>
    </location>
</feature>
<feature type="compositionally biased region" description="Low complexity" evidence="1">
    <location>
        <begin position="154"/>
        <end position="184"/>
    </location>
</feature>
<dbReference type="EMBL" id="CADCTV010001125">
    <property type="protein sequence ID" value="CAA9380881.1"/>
    <property type="molecule type" value="Genomic_DNA"/>
</dbReference>
<protein>
    <submittedName>
        <fullName evidence="2">Uncharacterized protein</fullName>
    </submittedName>
</protein>
<feature type="compositionally biased region" description="Basic and acidic residues" evidence="1">
    <location>
        <begin position="209"/>
        <end position="226"/>
    </location>
</feature>
<dbReference type="AlphaFoldDB" id="A0A6J4NCE0"/>
<feature type="non-terminal residue" evidence="2">
    <location>
        <position position="257"/>
    </location>
</feature>
<feature type="region of interest" description="Disordered" evidence="1">
    <location>
        <begin position="1"/>
        <end position="257"/>
    </location>
</feature>
<name>A0A6J4NCE0_9BACT</name>
<evidence type="ECO:0000313" key="2">
    <source>
        <dbReference type="EMBL" id="CAA9380881.1"/>
    </source>
</evidence>
<reference evidence="2" key="1">
    <citation type="submission" date="2020-02" db="EMBL/GenBank/DDBJ databases">
        <authorList>
            <person name="Meier V. D."/>
        </authorList>
    </citation>
    <scope>NUCLEOTIDE SEQUENCE</scope>
    <source>
        <strain evidence="2">AVDCRST_MAG89</strain>
    </source>
</reference>
<feature type="compositionally biased region" description="Basic residues" evidence="1">
    <location>
        <begin position="144"/>
        <end position="153"/>
    </location>
</feature>
<feature type="compositionally biased region" description="Basic and acidic residues" evidence="1">
    <location>
        <begin position="133"/>
        <end position="143"/>
    </location>
</feature>
<accession>A0A6J4NCE0</accession>
<feature type="compositionally biased region" description="Basic and acidic residues" evidence="1">
    <location>
        <begin position="49"/>
        <end position="70"/>
    </location>
</feature>
<sequence>VQQAGGIGRPQEVRLLVAHEPGGLGDSPRHTRGRSAGCGRGRSERRKGARGDRRPRGPGRGGKEGARAREAQGAGAAAARAGARGSAPGGEGLPDPDASGRAAPGHRPAPHQPGGRERGRLLRARAGRRRGQGRGERRAAEHGRAHRPARGGHVRVVGGRGAAQHQQPPGAGPAAGAQLSAAAARRGRGGHGAGALPRAGERHGRRAQHHGDELDARGVQRLEHPVRSAAAVPPGQGEQPAGEGVGGAAHPVADGAL</sequence>